<dbReference type="InterPro" id="IPR000792">
    <property type="entry name" value="Tscrpt_reg_LuxR_C"/>
</dbReference>
<dbReference type="InterPro" id="IPR036388">
    <property type="entry name" value="WH-like_DNA-bd_sf"/>
</dbReference>
<sequence length="889" mass="96967">MAADGNPAARNRSATRRLKPPRQQVVLRERELVLRSLDVARRGRLTLVLGPPGYGKTSALAQWFERLGQSGMAAAWYSATEAEREPLQFLRMLTLALEAAGIEPGPSARRAAGDASADALLDGLLLGLEQIREPLVLIIDDYDRIDQPAVARTVTELLASLPLHVNLVLGTRRKPSLEIATLRAMGGVRTIDPDELKFDGKDIAAILDLPPDAGELEAIQAQTEGWPVAVQLYRLWRERLANGAAMPAFGGHASEVGDYLAEQVVAALPAAQQKVLIALSIAEQVEPSFADAIREADDSAAMLEAISHALPSLVQQTAADGDIAYRVHPLLSDYARSRLMLEPGRAAVLHRRAALWLAAQARYVDAVRHAVQGKDEAFLLDLLGRLPFRSIFIAYGAGELRAILREVPPGALAVLPNMRLMQALALFKEGFFVEAEQLRREIETAIMALRTPDADALLVESRALGLLFNVHMSGTVSDCDAWIAWLEAHAPADPMTWAWCENVRIVVEQEQGRLAAAQASLSRTRRAFEMAQSSEFGLLQLIVHEMLIDLARGDLRAVQEQASVLMRRDPAGLVGERCLHAMGRMLSAEVDYQRSHRLQAADVMRMALAEYGRGEAWFDQYAIAMPVIVEVTFRRHGLTEARREIAAAARDYARRGMVCLEGMLAGVELSCLVRAGVEDGLTELADMCRARLSGPGVSQAPWRERDLLRRALAELALSRGQAETAQALAGDLVAEGTDGERLGPRVAGLLLSARAHMLAGQSEPALACLREAVLLASGEDMVAPFAEAGPEILAPLRQLHAGEPSRLIQNHIAAILRTIEIERRVADPDALSDREAEIVTHLADGASNKLIARRLGLTENTIKFHLKKVYAKLGVQTRKQAAARFLQDH</sequence>
<dbReference type="Gene3D" id="1.10.10.10">
    <property type="entry name" value="Winged helix-like DNA-binding domain superfamily/Winged helix DNA-binding domain"/>
    <property type="match status" value="1"/>
</dbReference>
<dbReference type="CDD" id="cd06170">
    <property type="entry name" value="LuxR_C_like"/>
    <property type="match status" value="1"/>
</dbReference>
<dbReference type="Gene3D" id="3.40.50.300">
    <property type="entry name" value="P-loop containing nucleotide triphosphate hydrolases"/>
    <property type="match status" value="1"/>
</dbReference>
<dbReference type="EMBL" id="JALHLE010000049">
    <property type="protein sequence ID" value="MCJ2180951.1"/>
    <property type="molecule type" value="Genomic_DNA"/>
</dbReference>
<evidence type="ECO:0000256" key="2">
    <source>
        <dbReference type="ARBA" id="ARBA00023125"/>
    </source>
</evidence>
<dbReference type="SMART" id="SM00421">
    <property type="entry name" value="HTH_LUXR"/>
    <property type="match status" value="1"/>
</dbReference>
<dbReference type="InterPro" id="IPR011990">
    <property type="entry name" value="TPR-like_helical_dom_sf"/>
</dbReference>
<proteinExistence type="predicted"/>
<feature type="region of interest" description="Disordered" evidence="4">
    <location>
        <begin position="1"/>
        <end position="22"/>
    </location>
</feature>
<dbReference type="PRINTS" id="PR00038">
    <property type="entry name" value="HTHLUXR"/>
</dbReference>
<dbReference type="InterPro" id="IPR016032">
    <property type="entry name" value="Sig_transdc_resp-reg_C-effctor"/>
</dbReference>
<dbReference type="PANTHER" id="PTHR44688:SF16">
    <property type="entry name" value="DNA-BINDING TRANSCRIPTIONAL ACTIVATOR DEVR_DOSR"/>
    <property type="match status" value="1"/>
</dbReference>
<accession>A0ABT0B797</accession>
<evidence type="ECO:0000259" key="5">
    <source>
        <dbReference type="PROSITE" id="PS50043"/>
    </source>
</evidence>
<evidence type="ECO:0000256" key="4">
    <source>
        <dbReference type="SAM" id="MobiDB-lite"/>
    </source>
</evidence>
<dbReference type="Pfam" id="PF25873">
    <property type="entry name" value="WHD_MalT"/>
    <property type="match status" value="1"/>
</dbReference>
<dbReference type="Pfam" id="PF00196">
    <property type="entry name" value="GerE"/>
    <property type="match status" value="1"/>
</dbReference>
<evidence type="ECO:0000256" key="1">
    <source>
        <dbReference type="ARBA" id="ARBA00023015"/>
    </source>
</evidence>
<dbReference type="Proteomes" id="UP001162880">
    <property type="component" value="Unassembled WGS sequence"/>
</dbReference>
<gene>
    <name evidence="6" type="ORF">MTR64_20465</name>
</gene>
<feature type="domain" description="HTH luxR-type" evidence="5">
    <location>
        <begin position="824"/>
        <end position="889"/>
    </location>
</feature>
<keyword evidence="3" id="KW-0804">Transcription</keyword>
<keyword evidence="1" id="KW-0805">Transcription regulation</keyword>
<keyword evidence="7" id="KW-1185">Reference proteome</keyword>
<dbReference type="InterPro" id="IPR059106">
    <property type="entry name" value="WHD_MalT"/>
</dbReference>
<dbReference type="Pfam" id="PF13191">
    <property type="entry name" value="AAA_16"/>
    <property type="match status" value="1"/>
</dbReference>
<dbReference type="InterPro" id="IPR027417">
    <property type="entry name" value="P-loop_NTPase"/>
</dbReference>
<evidence type="ECO:0000313" key="7">
    <source>
        <dbReference type="Proteomes" id="UP001162880"/>
    </source>
</evidence>
<dbReference type="Gene3D" id="1.25.40.10">
    <property type="entry name" value="Tetratricopeptide repeat domain"/>
    <property type="match status" value="1"/>
</dbReference>
<keyword evidence="2" id="KW-0238">DNA-binding</keyword>
<name>A0ABT0B797_9SPHN</name>
<dbReference type="SUPFAM" id="SSF46894">
    <property type="entry name" value="C-terminal effector domain of the bipartite response regulators"/>
    <property type="match status" value="1"/>
</dbReference>
<reference evidence="6" key="1">
    <citation type="submission" date="2022-03" db="EMBL/GenBank/DDBJ databases">
        <title>Identification of a novel bacterium isolated from mangrove sediments.</title>
        <authorList>
            <person name="Pan X."/>
        </authorList>
    </citation>
    <scope>NUCLEOTIDE SEQUENCE</scope>
    <source>
        <strain evidence="6">B2580</strain>
    </source>
</reference>
<protein>
    <submittedName>
        <fullName evidence="6">LuxR C-terminal-related transcriptional regulator</fullName>
    </submittedName>
</protein>
<dbReference type="SUPFAM" id="SSF52540">
    <property type="entry name" value="P-loop containing nucleoside triphosphate hydrolases"/>
    <property type="match status" value="1"/>
</dbReference>
<evidence type="ECO:0000313" key="6">
    <source>
        <dbReference type="EMBL" id="MCJ2180951.1"/>
    </source>
</evidence>
<organism evidence="6 7">
    <name type="scientific">Novosphingobium album</name>
    <name type="common">ex Hu et al. 2023</name>
    <dbReference type="NCBI Taxonomy" id="2930093"/>
    <lineage>
        <taxon>Bacteria</taxon>
        <taxon>Pseudomonadati</taxon>
        <taxon>Pseudomonadota</taxon>
        <taxon>Alphaproteobacteria</taxon>
        <taxon>Sphingomonadales</taxon>
        <taxon>Sphingomonadaceae</taxon>
        <taxon>Novosphingobium</taxon>
    </lineage>
</organism>
<evidence type="ECO:0000256" key="3">
    <source>
        <dbReference type="ARBA" id="ARBA00023163"/>
    </source>
</evidence>
<dbReference type="PANTHER" id="PTHR44688">
    <property type="entry name" value="DNA-BINDING TRANSCRIPTIONAL ACTIVATOR DEVR_DOSR"/>
    <property type="match status" value="1"/>
</dbReference>
<dbReference type="InterPro" id="IPR041664">
    <property type="entry name" value="AAA_16"/>
</dbReference>
<comment type="caution">
    <text evidence="6">The sequence shown here is derived from an EMBL/GenBank/DDBJ whole genome shotgun (WGS) entry which is preliminary data.</text>
</comment>
<dbReference type="RefSeq" id="WP_243996399.1">
    <property type="nucleotide sequence ID" value="NZ_JALHLE010000049.1"/>
</dbReference>
<dbReference type="PROSITE" id="PS50043">
    <property type="entry name" value="HTH_LUXR_2"/>
    <property type="match status" value="1"/>
</dbReference>